<gene>
    <name evidence="2" type="ORF">CC86DRAFT_349517</name>
</gene>
<protein>
    <recommendedName>
        <fullName evidence="1">F-box domain-containing protein</fullName>
    </recommendedName>
</protein>
<dbReference type="InterPro" id="IPR036047">
    <property type="entry name" value="F-box-like_dom_sf"/>
</dbReference>
<feature type="domain" description="F-box" evidence="1">
    <location>
        <begin position="12"/>
        <end position="54"/>
    </location>
</feature>
<dbReference type="Gene3D" id="3.80.10.10">
    <property type="entry name" value="Ribonuclease Inhibitor"/>
    <property type="match status" value="1"/>
</dbReference>
<dbReference type="AlphaFoldDB" id="A0A6A6ZZU9"/>
<dbReference type="CDD" id="cd09917">
    <property type="entry name" value="F-box_SF"/>
    <property type="match status" value="1"/>
</dbReference>
<organism evidence="2 3">
    <name type="scientific">Ophiobolus disseminans</name>
    <dbReference type="NCBI Taxonomy" id="1469910"/>
    <lineage>
        <taxon>Eukaryota</taxon>
        <taxon>Fungi</taxon>
        <taxon>Dikarya</taxon>
        <taxon>Ascomycota</taxon>
        <taxon>Pezizomycotina</taxon>
        <taxon>Dothideomycetes</taxon>
        <taxon>Pleosporomycetidae</taxon>
        <taxon>Pleosporales</taxon>
        <taxon>Pleosporineae</taxon>
        <taxon>Phaeosphaeriaceae</taxon>
        <taxon>Ophiobolus</taxon>
    </lineage>
</organism>
<proteinExistence type="predicted"/>
<reference evidence="2" key="1">
    <citation type="journal article" date="2020" name="Stud. Mycol.">
        <title>101 Dothideomycetes genomes: a test case for predicting lifestyles and emergence of pathogens.</title>
        <authorList>
            <person name="Haridas S."/>
            <person name="Albert R."/>
            <person name="Binder M."/>
            <person name="Bloem J."/>
            <person name="Labutti K."/>
            <person name="Salamov A."/>
            <person name="Andreopoulos B."/>
            <person name="Baker S."/>
            <person name="Barry K."/>
            <person name="Bills G."/>
            <person name="Bluhm B."/>
            <person name="Cannon C."/>
            <person name="Castanera R."/>
            <person name="Culley D."/>
            <person name="Daum C."/>
            <person name="Ezra D."/>
            <person name="Gonzalez J."/>
            <person name="Henrissat B."/>
            <person name="Kuo A."/>
            <person name="Liang C."/>
            <person name="Lipzen A."/>
            <person name="Lutzoni F."/>
            <person name="Magnuson J."/>
            <person name="Mondo S."/>
            <person name="Nolan M."/>
            <person name="Ohm R."/>
            <person name="Pangilinan J."/>
            <person name="Park H.-J."/>
            <person name="Ramirez L."/>
            <person name="Alfaro M."/>
            <person name="Sun H."/>
            <person name="Tritt A."/>
            <person name="Yoshinaga Y."/>
            <person name="Zwiers L.-H."/>
            <person name="Turgeon B."/>
            <person name="Goodwin S."/>
            <person name="Spatafora J."/>
            <person name="Crous P."/>
            <person name="Grigoriev I."/>
        </authorList>
    </citation>
    <scope>NUCLEOTIDE SEQUENCE</scope>
    <source>
        <strain evidence="2">CBS 113818</strain>
    </source>
</reference>
<accession>A0A6A6ZZU9</accession>
<evidence type="ECO:0000259" key="1">
    <source>
        <dbReference type="Pfam" id="PF12937"/>
    </source>
</evidence>
<dbReference type="InterPro" id="IPR032675">
    <property type="entry name" value="LRR_dom_sf"/>
</dbReference>
<dbReference type="SUPFAM" id="SSF52047">
    <property type="entry name" value="RNI-like"/>
    <property type="match status" value="1"/>
</dbReference>
<keyword evidence="3" id="KW-1185">Reference proteome</keyword>
<name>A0A6A6ZZU9_9PLEO</name>
<dbReference type="Proteomes" id="UP000799424">
    <property type="component" value="Unassembled WGS sequence"/>
</dbReference>
<dbReference type="SUPFAM" id="SSF81383">
    <property type="entry name" value="F-box domain"/>
    <property type="match status" value="1"/>
</dbReference>
<dbReference type="InterPro" id="IPR001810">
    <property type="entry name" value="F-box_dom"/>
</dbReference>
<dbReference type="Pfam" id="PF12937">
    <property type="entry name" value="F-box-like"/>
    <property type="match status" value="1"/>
</dbReference>
<dbReference type="OrthoDB" id="2522477at2759"/>
<sequence>MEPAILTTAQHHLPTELVLVVLDHLADDKKTLCRLARTSRALQRLAEEHIYKTIELNTVLDLHSITDAFDGRNERVRAVQTLKLQYEYSVDDLDDSADERKTFNGFVADMVSLRELYIESPYDNSGNWEDGPGPREWVEGDMERFRAALELACTEGRVEAQRMQKERKLVNSLERTVGLSLLDSLTIHSHGVDTEFWDLDGFHCLFRHPSLRHLHVSCISLTEEIPALQSHTGTTPLTTLIFNECEIAPVSLRDMLRMPSNLRHLTLGENVWNTQRSKRLHPRLTQNARATLEALTAVADSLESLTHLDPSWKLDVECDRASRMKPIGDGMRSFHALRFIECEVTSFLHQAFIMNHELAPPNLETLRLRRHWYVAVDFFDHPPEVETYLALPSLSTLELMQSSNCWHELSTADYVCDEERLRSRHAYAYKLHKAGINLKVLVELHRDGRTIPPFLHNEALPIIDCWYDAQDVGFRRIIKDDLSDEELPETDQLGEVDVKYIKVQTRRTIQLLKNCFIKDRYFPSEESILQFIDDEAEYEQEASDMDDGEFDMEVDDDWDGELDMAVDDDGNTVYFHEHNGEVYVALYESSTENEEMDQGALDEELD</sequence>
<evidence type="ECO:0000313" key="2">
    <source>
        <dbReference type="EMBL" id="KAF2826592.1"/>
    </source>
</evidence>
<dbReference type="EMBL" id="MU006225">
    <property type="protein sequence ID" value="KAF2826592.1"/>
    <property type="molecule type" value="Genomic_DNA"/>
</dbReference>
<evidence type="ECO:0000313" key="3">
    <source>
        <dbReference type="Proteomes" id="UP000799424"/>
    </source>
</evidence>